<protein>
    <submittedName>
        <fullName evidence="1">Uncharacterized protein</fullName>
    </submittedName>
</protein>
<dbReference type="Proteomes" id="UP001152320">
    <property type="component" value="Chromosome 1"/>
</dbReference>
<gene>
    <name evidence="1" type="ORF">HOLleu_01959</name>
</gene>
<sequence length="257" mass="28930">MLPFLPSALHAQLSILNKYYFCCVVMGINVAFRLETIVLLCLLYESRAAALKSEPCDIKYAGMIKNVTSAPNPPRIAHVLKISGDLYARYFVIVIQNAGNRIERFYFQTLAWRPLALRGFASLVQLRLGLYAHNLSAVAFDLAVAQEIPSAINANWEDHSPFVLARDLTIIKLEGYVKDEETGFELSFRDMVCDLSETFCPVMKGEMRKLEYSEYLNTAWVTTTPFTVVANFLDEKGNFVASFSTKHCTIVKKTDGT</sequence>
<organism evidence="1 2">
    <name type="scientific">Holothuria leucospilota</name>
    <name type="common">Black long sea cucumber</name>
    <name type="synonym">Mertensiothuria leucospilota</name>
    <dbReference type="NCBI Taxonomy" id="206669"/>
    <lineage>
        <taxon>Eukaryota</taxon>
        <taxon>Metazoa</taxon>
        <taxon>Echinodermata</taxon>
        <taxon>Eleutherozoa</taxon>
        <taxon>Echinozoa</taxon>
        <taxon>Holothuroidea</taxon>
        <taxon>Aspidochirotacea</taxon>
        <taxon>Aspidochirotida</taxon>
        <taxon>Holothuriidae</taxon>
        <taxon>Holothuria</taxon>
    </lineage>
</organism>
<dbReference type="AlphaFoldDB" id="A0A9Q1CQ05"/>
<evidence type="ECO:0000313" key="1">
    <source>
        <dbReference type="EMBL" id="KAJ8049278.1"/>
    </source>
</evidence>
<evidence type="ECO:0000313" key="2">
    <source>
        <dbReference type="Proteomes" id="UP001152320"/>
    </source>
</evidence>
<reference evidence="1" key="1">
    <citation type="submission" date="2021-10" db="EMBL/GenBank/DDBJ databases">
        <title>Tropical sea cucumber genome reveals ecological adaptation and Cuvierian tubules defense mechanism.</title>
        <authorList>
            <person name="Chen T."/>
        </authorList>
    </citation>
    <scope>NUCLEOTIDE SEQUENCE</scope>
    <source>
        <strain evidence="1">Nanhai2018</strain>
        <tissue evidence="1">Muscle</tissue>
    </source>
</reference>
<comment type="caution">
    <text evidence="1">The sequence shown here is derived from an EMBL/GenBank/DDBJ whole genome shotgun (WGS) entry which is preliminary data.</text>
</comment>
<proteinExistence type="predicted"/>
<keyword evidence="2" id="KW-1185">Reference proteome</keyword>
<name>A0A9Q1CQ05_HOLLE</name>
<accession>A0A9Q1CQ05</accession>
<dbReference type="EMBL" id="JAIZAY010000001">
    <property type="protein sequence ID" value="KAJ8049278.1"/>
    <property type="molecule type" value="Genomic_DNA"/>
</dbReference>